<gene>
    <name evidence="2" type="ORF">FPE_LOCUS22583</name>
</gene>
<dbReference type="Proteomes" id="UP000834106">
    <property type="component" value="Chromosome 13"/>
</dbReference>
<feature type="domain" description="EDR1/CTR1/ARMC3-like peptidase-like" evidence="1">
    <location>
        <begin position="97"/>
        <end position="122"/>
    </location>
</feature>
<proteinExistence type="predicted"/>
<evidence type="ECO:0000313" key="2">
    <source>
        <dbReference type="EMBL" id="CAI9775153.1"/>
    </source>
</evidence>
<dbReference type="AlphaFoldDB" id="A0AAD2E3V3"/>
<evidence type="ECO:0000313" key="3">
    <source>
        <dbReference type="Proteomes" id="UP000834106"/>
    </source>
</evidence>
<accession>A0AAD2E3V3</accession>
<dbReference type="InterPro" id="IPR055164">
    <property type="entry name" value="EDR1/CTR1/ARMC3-like_pept-like"/>
</dbReference>
<evidence type="ECO:0000259" key="1">
    <source>
        <dbReference type="Pfam" id="PF14381"/>
    </source>
</evidence>
<sequence length="138" mass="15864">MVFSTFTRALTQSWKLHLTLLVIWKKASSPTDLPQTTLNSENENFYSFNFFDKEFQVELALAISVSDQGRKESDPETTQINAAKQISLRGSPSQSLSEFLSQRYWSNSVVNYDEKVIDGFYFWNKFKFGAPRTNAVNV</sequence>
<name>A0AAD2E3V3_9LAMI</name>
<dbReference type="EMBL" id="OU503048">
    <property type="protein sequence ID" value="CAI9775153.1"/>
    <property type="molecule type" value="Genomic_DNA"/>
</dbReference>
<dbReference type="Pfam" id="PF14381">
    <property type="entry name" value="EDR1_CTR1_ARMC3_pept"/>
    <property type="match status" value="1"/>
</dbReference>
<keyword evidence="3" id="KW-1185">Reference proteome</keyword>
<protein>
    <recommendedName>
        <fullName evidence="1">EDR1/CTR1/ARMC3-like peptidase-like domain-containing protein</fullName>
    </recommendedName>
</protein>
<reference evidence="2" key="1">
    <citation type="submission" date="2023-05" db="EMBL/GenBank/DDBJ databases">
        <authorList>
            <person name="Huff M."/>
        </authorList>
    </citation>
    <scope>NUCLEOTIDE SEQUENCE</scope>
</reference>
<organism evidence="2 3">
    <name type="scientific">Fraxinus pennsylvanica</name>
    <dbReference type="NCBI Taxonomy" id="56036"/>
    <lineage>
        <taxon>Eukaryota</taxon>
        <taxon>Viridiplantae</taxon>
        <taxon>Streptophyta</taxon>
        <taxon>Embryophyta</taxon>
        <taxon>Tracheophyta</taxon>
        <taxon>Spermatophyta</taxon>
        <taxon>Magnoliopsida</taxon>
        <taxon>eudicotyledons</taxon>
        <taxon>Gunneridae</taxon>
        <taxon>Pentapetalae</taxon>
        <taxon>asterids</taxon>
        <taxon>lamiids</taxon>
        <taxon>Lamiales</taxon>
        <taxon>Oleaceae</taxon>
        <taxon>Oleeae</taxon>
        <taxon>Fraxinus</taxon>
    </lineage>
</organism>